<evidence type="ECO:0000313" key="9">
    <source>
        <dbReference type="Proteomes" id="UP000013827"/>
    </source>
</evidence>
<evidence type="ECO:0000256" key="6">
    <source>
        <dbReference type="SAM" id="Phobius"/>
    </source>
</evidence>
<dbReference type="GeneID" id="17252472"/>
<organism evidence="8 9">
    <name type="scientific">Emiliania huxleyi (strain CCMP1516)</name>
    <dbReference type="NCBI Taxonomy" id="280463"/>
    <lineage>
        <taxon>Eukaryota</taxon>
        <taxon>Haptista</taxon>
        <taxon>Haptophyta</taxon>
        <taxon>Prymnesiophyceae</taxon>
        <taxon>Isochrysidales</taxon>
        <taxon>Noelaerhabdaceae</taxon>
        <taxon>Emiliania</taxon>
    </lineage>
</organism>
<evidence type="ECO:0000259" key="7">
    <source>
        <dbReference type="PROSITE" id="PS50850"/>
    </source>
</evidence>
<dbReference type="Proteomes" id="UP000013827">
    <property type="component" value="Unassembled WGS sequence"/>
</dbReference>
<evidence type="ECO:0000256" key="2">
    <source>
        <dbReference type="ARBA" id="ARBA00022692"/>
    </source>
</evidence>
<dbReference type="Gene3D" id="1.20.1250.20">
    <property type="entry name" value="MFS general substrate transporter like domains"/>
    <property type="match status" value="3"/>
</dbReference>
<name>A0A0D3I5A5_EMIH1</name>
<feature type="transmembrane region" description="Helical" evidence="6">
    <location>
        <begin position="545"/>
        <end position="570"/>
    </location>
</feature>
<proteinExistence type="predicted"/>
<evidence type="ECO:0000256" key="5">
    <source>
        <dbReference type="SAM" id="MobiDB-lite"/>
    </source>
</evidence>
<feature type="transmembrane region" description="Helical" evidence="6">
    <location>
        <begin position="230"/>
        <end position="252"/>
    </location>
</feature>
<reference evidence="9" key="1">
    <citation type="journal article" date="2013" name="Nature">
        <title>Pan genome of the phytoplankton Emiliania underpins its global distribution.</title>
        <authorList>
            <person name="Read B.A."/>
            <person name="Kegel J."/>
            <person name="Klute M.J."/>
            <person name="Kuo A."/>
            <person name="Lefebvre S.C."/>
            <person name="Maumus F."/>
            <person name="Mayer C."/>
            <person name="Miller J."/>
            <person name="Monier A."/>
            <person name="Salamov A."/>
            <person name="Young J."/>
            <person name="Aguilar M."/>
            <person name="Claverie J.M."/>
            <person name="Frickenhaus S."/>
            <person name="Gonzalez K."/>
            <person name="Herman E.K."/>
            <person name="Lin Y.C."/>
            <person name="Napier J."/>
            <person name="Ogata H."/>
            <person name="Sarno A.F."/>
            <person name="Shmutz J."/>
            <person name="Schroeder D."/>
            <person name="de Vargas C."/>
            <person name="Verret F."/>
            <person name="von Dassow P."/>
            <person name="Valentin K."/>
            <person name="Van de Peer Y."/>
            <person name="Wheeler G."/>
            <person name="Dacks J.B."/>
            <person name="Delwiche C.F."/>
            <person name="Dyhrman S.T."/>
            <person name="Glockner G."/>
            <person name="John U."/>
            <person name="Richards T."/>
            <person name="Worden A.Z."/>
            <person name="Zhang X."/>
            <person name="Grigoriev I.V."/>
            <person name="Allen A.E."/>
            <person name="Bidle K."/>
            <person name="Borodovsky M."/>
            <person name="Bowler C."/>
            <person name="Brownlee C."/>
            <person name="Cock J.M."/>
            <person name="Elias M."/>
            <person name="Gladyshev V.N."/>
            <person name="Groth M."/>
            <person name="Guda C."/>
            <person name="Hadaegh A."/>
            <person name="Iglesias-Rodriguez M.D."/>
            <person name="Jenkins J."/>
            <person name="Jones B.M."/>
            <person name="Lawson T."/>
            <person name="Leese F."/>
            <person name="Lindquist E."/>
            <person name="Lobanov A."/>
            <person name="Lomsadze A."/>
            <person name="Malik S.B."/>
            <person name="Marsh M.E."/>
            <person name="Mackinder L."/>
            <person name="Mock T."/>
            <person name="Mueller-Roeber B."/>
            <person name="Pagarete A."/>
            <person name="Parker M."/>
            <person name="Probert I."/>
            <person name="Quesneville H."/>
            <person name="Raines C."/>
            <person name="Rensing S.A."/>
            <person name="Riano-Pachon D.M."/>
            <person name="Richier S."/>
            <person name="Rokitta S."/>
            <person name="Shiraiwa Y."/>
            <person name="Soanes D.M."/>
            <person name="van der Giezen M."/>
            <person name="Wahlund T.M."/>
            <person name="Williams B."/>
            <person name="Wilson W."/>
            <person name="Wolfe G."/>
            <person name="Wurch L.L."/>
        </authorList>
    </citation>
    <scope>NUCLEOTIDE SEQUENCE</scope>
</reference>
<keyword evidence="2 6" id="KW-0812">Transmembrane</keyword>
<feature type="domain" description="Major facilitator superfamily (MFS) profile" evidence="7">
    <location>
        <begin position="103"/>
        <end position="643"/>
    </location>
</feature>
<keyword evidence="3 6" id="KW-1133">Transmembrane helix</keyword>
<dbReference type="PANTHER" id="PTHR24064">
    <property type="entry name" value="SOLUTE CARRIER FAMILY 22 MEMBER"/>
    <property type="match status" value="1"/>
</dbReference>
<dbReference type="GO" id="GO:0016020">
    <property type="term" value="C:membrane"/>
    <property type="evidence" value="ECO:0007669"/>
    <property type="project" value="UniProtKB-SubCell"/>
</dbReference>
<dbReference type="GO" id="GO:0022857">
    <property type="term" value="F:transmembrane transporter activity"/>
    <property type="evidence" value="ECO:0007669"/>
    <property type="project" value="InterPro"/>
</dbReference>
<evidence type="ECO:0000256" key="1">
    <source>
        <dbReference type="ARBA" id="ARBA00004141"/>
    </source>
</evidence>
<protein>
    <recommendedName>
        <fullName evidence="7">Major facilitator superfamily (MFS) profile domain-containing protein</fullName>
    </recommendedName>
</protein>
<feature type="region of interest" description="Disordered" evidence="5">
    <location>
        <begin position="648"/>
        <end position="673"/>
    </location>
</feature>
<dbReference type="PaxDb" id="2903-EOD06440"/>
<dbReference type="InterPro" id="IPR036259">
    <property type="entry name" value="MFS_trans_sf"/>
</dbReference>
<dbReference type="RefSeq" id="XP_005758869.1">
    <property type="nucleotide sequence ID" value="XM_005758812.1"/>
</dbReference>
<feature type="transmembrane region" description="Helical" evidence="6">
    <location>
        <begin position="617"/>
        <end position="640"/>
    </location>
</feature>
<dbReference type="EnsemblProtists" id="EOD06440">
    <property type="protein sequence ID" value="EOD06440"/>
    <property type="gene ID" value="EMIHUDRAFT_438750"/>
</dbReference>
<dbReference type="eggNOG" id="KOG0252">
    <property type="taxonomic scope" value="Eukaryota"/>
</dbReference>
<reference evidence="8" key="2">
    <citation type="submission" date="2024-10" db="UniProtKB">
        <authorList>
            <consortium name="EnsemblProtists"/>
        </authorList>
    </citation>
    <scope>IDENTIFICATION</scope>
</reference>
<feature type="transmembrane region" description="Helical" evidence="6">
    <location>
        <begin position="140"/>
        <end position="160"/>
    </location>
</feature>
<dbReference type="InterPro" id="IPR020846">
    <property type="entry name" value="MFS_dom"/>
</dbReference>
<keyword evidence="9" id="KW-1185">Reference proteome</keyword>
<feature type="transmembrane region" description="Helical" evidence="6">
    <location>
        <begin position="582"/>
        <end position="605"/>
    </location>
</feature>
<dbReference type="InterPro" id="IPR005828">
    <property type="entry name" value="MFS_sugar_transport-like"/>
</dbReference>
<dbReference type="AlphaFoldDB" id="A0A0D3I5A5"/>
<comment type="subcellular location">
    <subcellularLocation>
        <location evidence="1">Membrane</location>
        <topology evidence="1">Multi-pass membrane protein</topology>
    </subcellularLocation>
</comment>
<dbReference type="Pfam" id="PF00083">
    <property type="entry name" value="Sugar_tr"/>
    <property type="match status" value="1"/>
</dbReference>
<dbReference type="KEGG" id="ehx:EMIHUDRAFT_438750"/>
<dbReference type="HOGENOM" id="CLU_408530_0_0_1"/>
<feature type="transmembrane region" description="Helical" evidence="6">
    <location>
        <begin position="172"/>
        <end position="192"/>
    </location>
</feature>
<dbReference type="SUPFAM" id="SSF103473">
    <property type="entry name" value="MFS general substrate transporter"/>
    <property type="match status" value="1"/>
</dbReference>
<evidence type="ECO:0000256" key="3">
    <source>
        <dbReference type="ARBA" id="ARBA00022989"/>
    </source>
</evidence>
<feature type="transmembrane region" description="Helical" evidence="6">
    <location>
        <begin position="273"/>
        <end position="297"/>
    </location>
</feature>
<keyword evidence="4 6" id="KW-0472">Membrane</keyword>
<evidence type="ECO:0000313" key="8">
    <source>
        <dbReference type="EnsemblProtists" id="EOD06440"/>
    </source>
</evidence>
<feature type="transmembrane region" description="Helical" evidence="6">
    <location>
        <begin position="317"/>
        <end position="340"/>
    </location>
</feature>
<feature type="transmembrane region" description="Helical" evidence="6">
    <location>
        <begin position="432"/>
        <end position="453"/>
    </location>
</feature>
<dbReference type="STRING" id="2903.R1CVU1"/>
<dbReference type="PROSITE" id="PS50850">
    <property type="entry name" value="MFS"/>
    <property type="match status" value="1"/>
</dbReference>
<sequence>MAETTDIALPSIGRVLSKAMGLEPRPSKRTPAEVEAELDQTKAELAAIKTQLRTVSSALDGLGVALPDDEEDDFEELRRGTLFPGAPHSIAKPDPVATQSVLGPYVPFVSSFFVSYNFTVIGWCYLWMHSMYGNYPAANQMANSAAFIGTFIGMLVFGCLGDVIGRDPSMVLTLLVMGTGALFSGILPASPLQSSIIPGYMTNTDGSPEGGAVDVAVLLALEQEEEDMQAWYLLIACRLLIGVGCGGVYPLAAAKAAESCHDDTDVTAKATKAGWAFFWQNPGIIFVYVIGLLLSLGPGAGASFHPTDTHDSDNPGWAVSWRVMLSFGSVGPFLMAYAAAQSARVAAASSVANHRRHTVAGEVAMNRRLSTSVLGPEKTSVFSRILALSPWRTLLGTAGGWFLFDVPYYGLAILQPRVLSIILTGLNVQQQALANMTVSTVGILATLLTMSAIQCVDLVTLQWVGFLITAVIAALLAVLWDGLIVPQDGCKAAASGGGHRQLFDSSPFQPGDLRRLDASRLEGPFRVYEEEDPTPNEGFAGSPTALGIAITLYGLLYGSFWVMNVTTYVMSSVAYPQEVRTTLNGLSSAMGKMGAITGTTLFGAILNGQCSNLNDAFLSILFVIAAVCVLGAATTAYGLAGAQQKKKSTRASPGHLPGIRYVGESHHAPKTLA</sequence>
<evidence type="ECO:0000256" key="4">
    <source>
        <dbReference type="ARBA" id="ARBA00023136"/>
    </source>
</evidence>
<accession>A0A0D3I5A5</accession>
<feature type="transmembrane region" description="Helical" evidence="6">
    <location>
        <begin position="105"/>
        <end position="128"/>
    </location>
</feature>
<feature type="transmembrane region" description="Helical" evidence="6">
    <location>
        <begin position="460"/>
        <end position="480"/>
    </location>
</feature>
<feature type="transmembrane region" description="Helical" evidence="6">
    <location>
        <begin position="393"/>
        <end position="412"/>
    </location>
</feature>